<dbReference type="PANTHER" id="PTHR46077:SF1">
    <property type="entry name" value="TOP1 BINDING ARGININE_SERINE RICH PROTEIN, E3 UBIQUITIN LIGASE"/>
    <property type="match status" value="1"/>
</dbReference>
<evidence type="ECO:0000313" key="8">
    <source>
        <dbReference type="EMBL" id="OQO05179.1"/>
    </source>
</evidence>
<dbReference type="Proteomes" id="UP000192596">
    <property type="component" value="Unassembled WGS sequence"/>
</dbReference>
<dbReference type="InterPro" id="IPR013083">
    <property type="entry name" value="Znf_RING/FYVE/PHD"/>
</dbReference>
<dbReference type="PANTHER" id="PTHR46077">
    <property type="entry name" value="E3 UBIQUITIN-PROTEIN LIGASE TOPORS"/>
    <property type="match status" value="1"/>
</dbReference>
<keyword evidence="3" id="KW-0808">Transferase</keyword>
<dbReference type="EC" id="2.3.2.27" evidence="2"/>
<dbReference type="PROSITE" id="PS50089">
    <property type="entry name" value="ZF_RING_2"/>
    <property type="match status" value="1"/>
</dbReference>
<dbReference type="Gene3D" id="3.30.40.10">
    <property type="entry name" value="Zinc/RING finger domain, C3HC4 (zinc finger)"/>
    <property type="match status" value="1"/>
</dbReference>
<evidence type="ECO:0000256" key="6">
    <source>
        <dbReference type="PROSITE-ProRule" id="PRU00175"/>
    </source>
</evidence>
<gene>
    <name evidence="8" type="ORF">B0A48_08199</name>
</gene>
<dbReference type="SUPFAM" id="SSF57850">
    <property type="entry name" value="RING/U-box"/>
    <property type="match status" value="1"/>
</dbReference>
<evidence type="ECO:0000256" key="5">
    <source>
        <dbReference type="ARBA" id="ARBA00023163"/>
    </source>
</evidence>
<dbReference type="InterPro" id="IPR001841">
    <property type="entry name" value="Znf_RING"/>
</dbReference>
<comment type="catalytic activity">
    <reaction evidence="1">
        <text>S-ubiquitinyl-[E2 ubiquitin-conjugating enzyme]-L-cysteine + [acceptor protein]-L-lysine = [E2 ubiquitin-conjugating enzyme]-L-cysteine + N(6)-ubiquitinyl-[acceptor protein]-L-lysine.</text>
        <dbReference type="EC" id="2.3.2.27"/>
    </reaction>
</comment>
<keyword evidence="6" id="KW-0862">Zinc</keyword>
<keyword evidence="5" id="KW-0804">Transcription</keyword>
<evidence type="ECO:0000256" key="1">
    <source>
        <dbReference type="ARBA" id="ARBA00000900"/>
    </source>
</evidence>
<dbReference type="Pfam" id="PF13639">
    <property type="entry name" value="zf-RING_2"/>
    <property type="match status" value="1"/>
</dbReference>
<evidence type="ECO:0000256" key="4">
    <source>
        <dbReference type="ARBA" id="ARBA00023015"/>
    </source>
</evidence>
<evidence type="ECO:0000259" key="7">
    <source>
        <dbReference type="PROSITE" id="PS50089"/>
    </source>
</evidence>
<evidence type="ECO:0000256" key="3">
    <source>
        <dbReference type="ARBA" id="ARBA00022679"/>
    </source>
</evidence>
<feature type="domain" description="RING-type" evidence="7">
    <location>
        <begin position="269"/>
        <end position="309"/>
    </location>
</feature>
<keyword evidence="6" id="KW-0479">Metal-binding</keyword>
<dbReference type="GO" id="GO:0008270">
    <property type="term" value="F:zinc ion binding"/>
    <property type="evidence" value="ECO:0007669"/>
    <property type="project" value="UniProtKB-KW"/>
</dbReference>
<evidence type="ECO:0000313" key="9">
    <source>
        <dbReference type="Proteomes" id="UP000192596"/>
    </source>
</evidence>
<dbReference type="STRING" id="1507870.A0A1V8T1J7"/>
<protein>
    <recommendedName>
        <fullName evidence="2">RING-type E3 ubiquitin transferase</fullName>
        <ecNumber evidence="2">2.3.2.27</ecNumber>
    </recommendedName>
</protein>
<dbReference type="EMBL" id="NAJO01000020">
    <property type="protein sequence ID" value="OQO05179.1"/>
    <property type="molecule type" value="Genomic_DNA"/>
</dbReference>
<accession>A0A1V8T1J7</accession>
<reference evidence="9" key="1">
    <citation type="submission" date="2017-03" db="EMBL/GenBank/DDBJ databases">
        <title>Genomes of endolithic fungi from Antarctica.</title>
        <authorList>
            <person name="Coleine C."/>
            <person name="Masonjones S."/>
            <person name="Stajich J.E."/>
        </authorList>
    </citation>
    <scope>NUCLEOTIDE SEQUENCE [LARGE SCALE GENOMIC DNA]</scope>
    <source>
        <strain evidence="9">CCFEE 5527</strain>
    </source>
</reference>
<comment type="caution">
    <text evidence="8">The sequence shown here is derived from an EMBL/GenBank/DDBJ whole genome shotgun (WGS) entry which is preliminary data.</text>
</comment>
<keyword evidence="6" id="KW-0863">Zinc-finger</keyword>
<dbReference type="OrthoDB" id="21204at2759"/>
<evidence type="ECO:0000256" key="2">
    <source>
        <dbReference type="ARBA" id="ARBA00012483"/>
    </source>
</evidence>
<dbReference type="AlphaFoldDB" id="A0A1V8T1J7"/>
<dbReference type="InParanoid" id="A0A1V8T1J7"/>
<dbReference type="GO" id="GO:0000209">
    <property type="term" value="P:protein polyubiquitination"/>
    <property type="evidence" value="ECO:0007669"/>
    <property type="project" value="TreeGrafter"/>
</dbReference>
<proteinExistence type="predicted"/>
<dbReference type="GO" id="GO:0006513">
    <property type="term" value="P:protein monoubiquitination"/>
    <property type="evidence" value="ECO:0007669"/>
    <property type="project" value="TreeGrafter"/>
</dbReference>
<keyword evidence="9" id="KW-1185">Reference proteome</keyword>
<organism evidence="8 9">
    <name type="scientific">Cryoendolithus antarcticus</name>
    <dbReference type="NCBI Taxonomy" id="1507870"/>
    <lineage>
        <taxon>Eukaryota</taxon>
        <taxon>Fungi</taxon>
        <taxon>Dikarya</taxon>
        <taxon>Ascomycota</taxon>
        <taxon>Pezizomycotina</taxon>
        <taxon>Dothideomycetes</taxon>
        <taxon>Dothideomycetidae</taxon>
        <taxon>Cladosporiales</taxon>
        <taxon>Cladosporiaceae</taxon>
        <taxon>Cryoendolithus</taxon>
    </lineage>
</organism>
<sequence length="518" mass="57704">MAASRPIMTSLNGDNSWLLSFPRPPAEHKESGKAYYHIVFEPWLHGPSSTFSPWLIHLSLPGIPSVLTPSDLEALVQDIEVAAGGHKTTTGSNDQSAVEAILLGFHYNDHVHEPTLKLLDKRIPVIATPDAAAVVKPWCHFNTVTTFTNLAGGFDPASWRSAPSGCLPSWLNLLRFPGHHELKYCLLLVWSHLEQGKERHEAILQSPHGLREIPDQLQSFFDAEPAVEARFATRPQGKLHYIPGLRSGQDGFRIRDAALQRSKVEADTCTICLQGITDRAVTVPCNHLSFDFPCLAQWLRNNTTCPLCKAEVDVVQYAWRGPDDYKTFEVRRRDSRGKRKVLENLERVASASRTHHDEELPIIPEHPAVARRRRVYAEQTFSLHIGSNKRSGYTDFTAAVFAASADLQRRARTFLRRELQIFEVPPQGRLAAQQARRDWLTEYIIAILKVNEVKAADGHAGTLVAEILGQGNAGLLLHELTAWLRSPFDGLEAWDGGVQYLSSPPTAVKTNASTCPND</sequence>
<dbReference type="SMART" id="SM00184">
    <property type="entry name" value="RING"/>
    <property type="match status" value="1"/>
</dbReference>
<keyword evidence="4" id="KW-0805">Transcription regulation</keyword>
<dbReference type="GO" id="GO:0061630">
    <property type="term" value="F:ubiquitin protein ligase activity"/>
    <property type="evidence" value="ECO:0007669"/>
    <property type="project" value="UniProtKB-EC"/>
</dbReference>
<name>A0A1V8T1J7_9PEZI</name>